<feature type="transmembrane region" description="Helical" evidence="1">
    <location>
        <begin position="84"/>
        <end position="103"/>
    </location>
</feature>
<proteinExistence type="predicted"/>
<evidence type="ECO:0000313" key="2">
    <source>
        <dbReference type="EMBL" id="KKN60562.1"/>
    </source>
</evidence>
<accession>A0A0F9SE33</accession>
<feature type="transmembrane region" description="Helical" evidence="1">
    <location>
        <begin position="109"/>
        <end position="128"/>
    </location>
</feature>
<keyword evidence="1" id="KW-0472">Membrane</keyword>
<reference evidence="2" key="1">
    <citation type="journal article" date="2015" name="Nature">
        <title>Complex archaea that bridge the gap between prokaryotes and eukaryotes.</title>
        <authorList>
            <person name="Spang A."/>
            <person name="Saw J.H."/>
            <person name="Jorgensen S.L."/>
            <person name="Zaremba-Niedzwiedzka K."/>
            <person name="Martijn J."/>
            <person name="Lind A.E."/>
            <person name="van Eijk R."/>
            <person name="Schleper C."/>
            <person name="Guy L."/>
            <person name="Ettema T.J."/>
        </authorList>
    </citation>
    <scope>NUCLEOTIDE SEQUENCE</scope>
</reference>
<evidence type="ECO:0000256" key="1">
    <source>
        <dbReference type="SAM" id="Phobius"/>
    </source>
</evidence>
<keyword evidence="1" id="KW-0812">Transmembrane</keyword>
<dbReference type="AlphaFoldDB" id="A0A0F9SE33"/>
<gene>
    <name evidence="2" type="ORF">LCGC14_0530570</name>
</gene>
<keyword evidence="1" id="KW-1133">Transmembrane helix</keyword>
<organism evidence="2">
    <name type="scientific">marine sediment metagenome</name>
    <dbReference type="NCBI Taxonomy" id="412755"/>
    <lineage>
        <taxon>unclassified sequences</taxon>
        <taxon>metagenomes</taxon>
        <taxon>ecological metagenomes</taxon>
    </lineage>
</organism>
<name>A0A0F9SE33_9ZZZZ</name>
<protein>
    <recommendedName>
        <fullName evidence="3">DUF4149 domain-containing protein</fullName>
    </recommendedName>
</protein>
<feature type="transmembrane region" description="Helical" evidence="1">
    <location>
        <begin position="52"/>
        <end position="72"/>
    </location>
</feature>
<sequence>MTPAPASRRGRVVWQLALTLWVGGVWAAHFVLLPALEHIGLAPLLIDDVSSLLRPIMLGFAAVCAVLQLLVLVSHQGGRFWRDLRGQLLLVVLVAVACFFAVRASSQELFLSLFCYLVVAFAGLVLILQPRPDEGR</sequence>
<feature type="transmembrane region" description="Helical" evidence="1">
    <location>
        <begin position="12"/>
        <end position="32"/>
    </location>
</feature>
<dbReference type="EMBL" id="LAZR01000691">
    <property type="protein sequence ID" value="KKN60562.1"/>
    <property type="molecule type" value="Genomic_DNA"/>
</dbReference>
<evidence type="ECO:0008006" key="3">
    <source>
        <dbReference type="Google" id="ProtNLM"/>
    </source>
</evidence>
<comment type="caution">
    <text evidence="2">The sequence shown here is derived from an EMBL/GenBank/DDBJ whole genome shotgun (WGS) entry which is preliminary data.</text>
</comment>